<organism evidence="2 3">
    <name type="scientific">Stentor coeruleus</name>
    <dbReference type="NCBI Taxonomy" id="5963"/>
    <lineage>
        <taxon>Eukaryota</taxon>
        <taxon>Sar</taxon>
        <taxon>Alveolata</taxon>
        <taxon>Ciliophora</taxon>
        <taxon>Postciliodesmatophora</taxon>
        <taxon>Heterotrichea</taxon>
        <taxon>Heterotrichida</taxon>
        <taxon>Stentoridae</taxon>
        <taxon>Stentor</taxon>
    </lineage>
</organism>
<evidence type="ECO:0000313" key="2">
    <source>
        <dbReference type="EMBL" id="OMJ88272.1"/>
    </source>
</evidence>
<gene>
    <name evidence="2" type="ORF">SteCoe_9860</name>
</gene>
<keyword evidence="1" id="KW-0175">Coiled coil</keyword>
<name>A0A1R2CGX9_9CILI</name>
<protein>
    <submittedName>
        <fullName evidence="2">Uncharacterized protein</fullName>
    </submittedName>
</protein>
<sequence length="186" mass="20916">MSDISHIIELRRRSSYLSVNSAILRKESIESLYSSIVNSSLSIPSSSSAESINIIEIQSANQNLYNMLSARLTALMYFRECINSPSIEETSTNSLVQGSVIINQIDANSLSNQEKITIDGALKIIKDLQETYTVKLKMLEQEKTNLDELEEEETILNSKLSYLEKSLHDIIQDKEEAKVSCFCSII</sequence>
<comment type="caution">
    <text evidence="2">The sequence shown here is derived from an EMBL/GenBank/DDBJ whole genome shotgun (WGS) entry which is preliminary data.</text>
</comment>
<evidence type="ECO:0000313" key="3">
    <source>
        <dbReference type="Proteomes" id="UP000187209"/>
    </source>
</evidence>
<reference evidence="2 3" key="1">
    <citation type="submission" date="2016-11" db="EMBL/GenBank/DDBJ databases">
        <title>The macronuclear genome of Stentor coeruleus: a giant cell with tiny introns.</title>
        <authorList>
            <person name="Slabodnick M."/>
            <person name="Ruby J.G."/>
            <person name="Reiff S.B."/>
            <person name="Swart E.C."/>
            <person name="Gosai S."/>
            <person name="Prabakaran S."/>
            <person name="Witkowska E."/>
            <person name="Larue G.E."/>
            <person name="Fisher S."/>
            <person name="Freeman R.M."/>
            <person name="Gunawardena J."/>
            <person name="Chu W."/>
            <person name="Stover N.A."/>
            <person name="Gregory B.D."/>
            <person name="Nowacki M."/>
            <person name="Derisi J."/>
            <person name="Roy S.W."/>
            <person name="Marshall W.F."/>
            <person name="Sood P."/>
        </authorList>
    </citation>
    <scope>NUCLEOTIDE SEQUENCE [LARGE SCALE GENOMIC DNA]</scope>
    <source>
        <strain evidence="2">WM001</strain>
    </source>
</reference>
<dbReference type="AlphaFoldDB" id="A0A1R2CGX9"/>
<keyword evidence="3" id="KW-1185">Reference proteome</keyword>
<feature type="coiled-coil region" evidence="1">
    <location>
        <begin position="132"/>
        <end position="166"/>
    </location>
</feature>
<accession>A0A1R2CGX9</accession>
<proteinExistence type="predicted"/>
<dbReference type="EMBL" id="MPUH01000155">
    <property type="protein sequence ID" value="OMJ88272.1"/>
    <property type="molecule type" value="Genomic_DNA"/>
</dbReference>
<dbReference type="Proteomes" id="UP000187209">
    <property type="component" value="Unassembled WGS sequence"/>
</dbReference>
<evidence type="ECO:0000256" key="1">
    <source>
        <dbReference type="SAM" id="Coils"/>
    </source>
</evidence>